<feature type="compositionally biased region" description="Basic and acidic residues" evidence="1">
    <location>
        <begin position="57"/>
        <end position="76"/>
    </location>
</feature>
<feature type="region of interest" description="Disordered" evidence="1">
    <location>
        <begin position="365"/>
        <end position="399"/>
    </location>
</feature>
<feature type="region of interest" description="Disordered" evidence="1">
    <location>
        <begin position="1"/>
        <end position="76"/>
    </location>
</feature>
<gene>
    <name evidence="2" type="ORF">HanXRQr2_Chr15g0681361</name>
</gene>
<keyword evidence="3" id="KW-1185">Reference proteome</keyword>
<evidence type="ECO:0000256" key="1">
    <source>
        <dbReference type="SAM" id="MobiDB-lite"/>
    </source>
</evidence>
<protein>
    <recommendedName>
        <fullName evidence="4">Ulp1 protease family, C-terminal catalytic domain-containing protein</fullName>
    </recommendedName>
</protein>
<name>A0A9K3DYU8_HELAN</name>
<feature type="compositionally biased region" description="Polar residues" evidence="1">
    <location>
        <begin position="379"/>
        <end position="397"/>
    </location>
</feature>
<evidence type="ECO:0000313" key="2">
    <source>
        <dbReference type="EMBL" id="KAF5763533.1"/>
    </source>
</evidence>
<dbReference type="EMBL" id="MNCJ02000330">
    <property type="protein sequence ID" value="KAF5763533.1"/>
    <property type="molecule type" value="Genomic_DNA"/>
</dbReference>
<dbReference type="Proteomes" id="UP000215914">
    <property type="component" value="Unassembled WGS sequence"/>
</dbReference>
<reference evidence="2" key="1">
    <citation type="journal article" date="2017" name="Nature">
        <title>The sunflower genome provides insights into oil metabolism, flowering and Asterid evolution.</title>
        <authorList>
            <person name="Badouin H."/>
            <person name="Gouzy J."/>
            <person name="Grassa C.J."/>
            <person name="Murat F."/>
            <person name="Staton S.E."/>
            <person name="Cottret L."/>
            <person name="Lelandais-Briere C."/>
            <person name="Owens G.L."/>
            <person name="Carrere S."/>
            <person name="Mayjonade B."/>
            <person name="Legrand L."/>
            <person name="Gill N."/>
            <person name="Kane N.C."/>
            <person name="Bowers J.E."/>
            <person name="Hubner S."/>
            <person name="Bellec A."/>
            <person name="Berard A."/>
            <person name="Berges H."/>
            <person name="Blanchet N."/>
            <person name="Boniface M.C."/>
            <person name="Brunel D."/>
            <person name="Catrice O."/>
            <person name="Chaidir N."/>
            <person name="Claudel C."/>
            <person name="Donnadieu C."/>
            <person name="Faraut T."/>
            <person name="Fievet G."/>
            <person name="Helmstetter N."/>
            <person name="King M."/>
            <person name="Knapp S.J."/>
            <person name="Lai Z."/>
            <person name="Le Paslier M.C."/>
            <person name="Lippi Y."/>
            <person name="Lorenzon L."/>
            <person name="Mandel J.R."/>
            <person name="Marage G."/>
            <person name="Marchand G."/>
            <person name="Marquand E."/>
            <person name="Bret-Mestries E."/>
            <person name="Morien E."/>
            <person name="Nambeesan S."/>
            <person name="Nguyen T."/>
            <person name="Pegot-Espagnet P."/>
            <person name="Pouilly N."/>
            <person name="Raftis F."/>
            <person name="Sallet E."/>
            <person name="Schiex T."/>
            <person name="Thomas J."/>
            <person name="Vandecasteele C."/>
            <person name="Vares D."/>
            <person name="Vear F."/>
            <person name="Vautrin S."/>
            <person name="Crespi M."/>
            <person name="Mangin B."/>
            <person name="Burke J.M."/>
            <person name="Salse J."/>
            <person name="Munos S."/>
            <person name="Vincourt P."/>
            <person name="Rieseberg L.H."/>
            <person name="Langlade N.B."/>
        </authorList>
    </citation>
    <scope>NUCLEOTIDE SEQUENCE</scope>
    <source>
        <tissue evidence="2">Leaves</tissue>
    </source>
</reference>
<comment type="caution">
    <text evidence="2">The sequence shown here is derived from an EMBL/GenBank/DDBJ whole genome shotgun (WGS) entry which is preliminary data.</text>
</comment>
<evidence type="ECO:0008006" key="4">
    <source>
        <dbReference type="Google" id="ProtNLM"/>
    </source>
</evidence>
<dbReference type="PANTHER" id="PTHR34835:SF90">
    <property type="entry name" value="AMINOTRANSFERASE-LIKE PLANT MOBILE DOMAIN-CONTAINING PROTEIN"/>
    <property type="match status" value="1"/>
</dbReference>
<dbReference type="Gramene" id="mRNA:HanXRQr2_Chr15g0681361">
    <property type="protein sequence ID" value="mRNA:HanXRQr2_Chr15g0681361"/>
    <property type="gene ID" value="HanXRQr2_Chr15g0681361"/>
</dbReference>
<reference evidence="2" key="2">
    <citation type="submission" date="2020-06" db="EMBL/GenBank/DDBJ databases">
        <title>Helianthus annuus Genome sequencing and assembly Release 2.</title>
        <authorList>
            <person name="Gouzy J."/>
            <person name="Langlade N."/>
            <person name="Munos S."/>
        </authorList>
    </citation>
    <scope>NUCLEOTIDE SEQUENCE</scope>
    <source>
        <tissue evidence="2">Leaves</tissue>
    </source>
</reference>
<sequence length="699" mass="79965">MTKQPHKSKVNKKHTNYSLEDDDDDFEEPIRNLIVKRGENTRKRPSTTTNQDGEDFEPVKKKQSKNEKQMDPIEGKRKITDAEPFRSEPRPFYHYHHDVIRLRCSPSGFLDTVKHFTEAQVADVKSIGFGDVLNIKLYHISTRLGYWLVRNYDEQYSTLNIGNHKIKITRDSVHDVFGIPKGNVIVREKNKPRKGAIVEKNTATQGAETTIDEFKNQWPDTNKITHTLLARTMSEQTTGGRLFKLNFLAYWNTLFVEITKSTTVKQSFLLAIDKEEDIPNLDWCSFVLESLKRTRQGWKKLDSQYNGPVAFLTLLYSHYFNQRHKIFDEPVKMPVIHYVTSGMIDDVEEYLYNNGPLGVEDCDEVEEDEGANDNRQDQPHVTASRINGNDHQNQEATTAPFEIVKENTSTVYTDLFADNIPIHEAAAVQENLTEFNTLDEMEDTDEYMIPPVDTTHVYNRRNLTGNLDGEDPIDEGDIPSNTDWFDGWNPNEHISDMNLDEMDIGTQTQKEIDYCSTPVQLTGVIYDHAAWEASKKNKKVLLKTMDNNIKKYISLVSDMNALVKGVKEKFFWDVEIMERCKRWNDAVKNSVSTDTVSIPAEVSYAGDEVVQNKVGQCGETNQELEGDGDAKLEHQNTVKDKGCDDVHDTPFDDGGISDSCLAALQTIEPGVYRQTTEGNKNMFITKQRCIFLACDYKTN</sequence>
<accession>A0A9K3DYU8</accession>
<feature type="compositionally biased region" description="Basic residues" evidence="1">
    <location>
        <begin position="1"/>
        <end position="15"/>
    </location>
</feature>
<dbReference type="PANTHER" id="PTHR34835">
    <property type="entry name" value="OS07G0283600 PROTEIN-RELATED"/>
    <property type="match status" value="1"/>
</dbReference>
<organism evidence="2 3">
    <name type="scientific">Helianthus annuus</name>
    <name type="common">Common sunflower</name>
    <dbReference type="NCBI Taxonomy" id="4232"/>
    <lineage>
        <taxon>Eukaryota</taxon>
        <taxon>Viridiplantae</taxon>
        <taxon>Streptophyta</taxon>
        <taxon>Embryophyta</taxon>
        <taxon>Tracheophyta</taxon>
        <taxon>Spermatophyta</taxon>
        <taxon>Magnoliopsida</taxon>
        <taxon>eudicotyledons</taxon>
        <taxon>Gunneridae</taxon>
        <taxon>Pentapetalae</taxon>
        <taxon>asterids</taxon>
        <taxon>campanulids</taxon>
        <taxon>Asterales</taxon>
        <taxon>Asteraceae</taxon>
        <taxon>Asteroideae</taxon>
        <taxon>Heliantheae alliance</taxon>
        <taxon>Heliantheae</taxon>
        <taxon>Helianthus</taxon>
    </lineage>
</organism>
<evidence type="ECO:0000313" key="3">
    <source>
        <dbReference type="Proteomes" id="UP000215914"/>
    </source>
</evidence>
<dbReference type="AlphaFoldDB" id="A0A9K3DYU8"/>
<proteinExistence type="predicted"/>